<dbReference type="InterPro" id="IPR006342">
    <property type="entry name" value="FkbM_mtfrase"/>
</dbReference>
<accession>A0A327NIQ1</accession>
<evidence type="ECO:0000313" key="2">
    <source>
        <dbReference type="EMBL" id="RAI74725.1"/>
    </source>
</evidence>
<proteinExistence type="predicted"/>
<dbReference type="SUPFAM" id="SSF53335">
    <property type="entry name" value="S-adenosyl-L-methionine-dependent methyltransferases"/>
    <property type="match status" value="1"/>
</dbReference>
<dbReference type="Pfam" id="PF05050">
    <property type="entry name" value="Methyltransf_21"/>
    <property type="match status" value="1"/>
</dbReference>
<reference evidence="2 3" key="1">
    <citation type="submission" date="2018-06" db="EMBL/GenBank/DDBJ databases">
        <title>Spirosoma sp. HMF3257 Genome sequencing and assembly.</title>
        <authorList>
            <person name="Kang H."/>
            <person name="Cha I."/>
            <person name="Kim H."/>
            <person name="Kang J."/>
            <person name="Joh K."/>
        </authorList>
    </citation>
    <scope>NUCLEOTIDE SEQUENCE [LARGE SCALE GENOMIC DNA]</scope>
    <source>
        <strain evidence="2 3">HMF3257</strain>
    </source>
</reference>
<dbReference type="InterPro" id="IPR029063">
    <property type="entry name" value="SAM-dependent_MTases_sf"/>
</dbReference>
<dbReference type="OrthoDB" id="9812600at2"/>
<feature type="domain" description="Methyltransferase FkbM" evidence="1">
    <location>
        <begin position="69"/>
        <end position="224"/>
    </location>
</feature>
<evidence type="ECO:0000259" key="1">
    <source>
        <dbReference type="Pfam" id="PF05050"/>
    </source>
</evidence>
<dbReference type="EMBL" id="QLII01000001">
    <property type="protein sequence ID" value="RAI74725.1"/>
    <property type="molecule type" value="Genomic_DNA"/>
</dbReference>
<dbReference type="PANTHER" id="PTHR34203">
    <property type="entry name" value="METHYLTRANSFERASE, FKBM FAMILY PROTEIN"/>
    <property type="match status" value="1"/>
</dbReference>
<organism evidence="2 3">
    <name type="scientific">Spirosoma telluris</name>
    <dbReference type="NCBI Taxonomy" id="2183553"/>
    <lineage>
        <taxon>Bacteria</taxon>
        <taxon>Pseudomonadati</taxon>
        <taxon>Bacteroidota</taxon>
        <taxon>Cytophagia</taxon>
        <taxon>Cytophagales</taxon>
        <taxon>Cytophagaceae</taxon>
        <taxon>Spirosoma</taxon>
    </lineage>
</organism>
<keyword evidence="3" id="KW-1185">Reference proteome</keyword>
<dbReference type="PANTHER" id="PTHR34203:SF15">
    <property type="entry name" value="SLL1173 PROTEIN"/>
    <property type="match status" value="1"/>
</dbReference>
<evidence type="ECO:0000313" key="3">
    <source>
        <dbReference type="Proteomes" id="UP000249016"/>
    </source>
</evidence>
<dbReference type="RefSeq" id="WP_111342282.1">
    <property type="nucleotide sequence ID" value="NZ_QLII01000001.1"/>
</dbReference>
<dbReference type="InterPro" id="IPR052514">
    <property type="entry name" value="SAM-dependent_MTase"/>
</dbReference>
<sequence>MNIKRILSLILKKVYQGTICAKPFYGTNSKLYYEKGQHLIFLFKKSITYEPIIQRKLIKYIKPGDLVFDIGGNIGQYALLFSKLVGTNGSVITFEPDSKNYSFLQFNIEINNLKNVTCLKVGLSDVSSFTEFYRDTETGGRRGSFNVNFVGENYQGHKENVETKTLDLLINKFGEPSFIKIDVEGFEEQVIRGLTLKLKNTTFLIEVRSETKTYIFDYFNNIGYQCYYVDKPEDLLITDSMQIPDFANLIFLKAF</sequence>
<name>A0A327NIQ1_9BACT</name>
<comment type="caution">
    <text evidence="2">The sequence shown here is derived from an EMBL/GenBank/DDBJ whole genome shotgun (WGS) entry which is preliminary data.</text>
</comment>
<protein>
    <recommendedName>
        <fullName evidence="1">Methyltransferase FkbM domain-containing protein</fullName>
    </recommendedName>
</protein>
<dbReference type="Gene3D" id="3.40.50.150">
    <property type="entry name" value="Vaccinia Virus protein VP39"/>
    <property type="match status" value="1"/>
</dbReference>
<dbReference type="NCBIfam" id="TIGR01444">
    <property type="entry name" value="fkbM_fam"/>
    <property type="match status" value="1"/>
</dbReference>
<dbReference type="AlphaFoldDB" id="A0A327NIQ1"/>
<gene>
    <name evidence="2" type="ORF">HMF3257_11460</name>
</gene>
<dbReference type="Proteomes" id="UP000249016">
    <property type="component" value="Unassembled WGS sequence"/>
</dbReference>